<feature type="transmembrane region" description="Helical" evidence="8">
    <location>
        <begin position="47"/>
        <end position="68"/>
    </location>
</feature>
<dbReference type="GO" id="GO:0000166">
    <property type="term" value="F:nucleotide binding"/>
    <property type="evidence" value="ECO:0007669"/>
    <property type="project" value="UniProtKB-KW"/>
</dbReference>
<dbReference type="RefSeq" id="WP_200786131.1">
    <property type="nucleotide sequence ID" value="NZ_JAEDAO010000001.1"/>
</dbReference>
<comment type="subcellular location">
    <subcellularLocation>
        <location evidence="1">Membrane</location>
    </subcellularLocation>
</comment>
<evidence type="ECO:0000256" key="8">
    <source>
        <dbReference type="SAM" id="Phobius"/>
    </source>
</evidence>
<evidence type="ECO:0000256" key="5">
    <source>
        <dbReference type="ARBA" id="ARBA00023136"/>
    </source>
</evidence>
<dbReference type="InterPro" id="IPR050401">
    <property type="entry name" value="Cyclic_nucleotide_synthase"/>
</dbReference>
<dbReference type="Gene3D" id="3.30.70.1230">
    <property type="entry name" value="Nucleotide cyclase"/>
    <property type="match status" value="1"/>
</dbReference>
<name>A0A934PX87_9BURK</name>
<evidence type="ECO:0000256" key="1">
    <source>
        <dbReference type="ARBA" id="ARBA00004370"/>
    </source>
</evidence>
<dbReference type="GO" id="GO:0035556">
    <property type="term" value="P:intracellular signal transduction"/>
    <property type="evidence" value="ECO:0007669"/>
    <property type="project" value="InterPro"/>
</dbReference>
<dbReference type="PANTHER" id="PTHR11920:SF335">
    <property type="entry name" value="GUANYLATE CYCLASE"/>
    <property type="match status" value="1"/>
</dbReference>
<evidence type="ECO:0000256" key="4">
    <source>
        <dbReference type="ARBA" id="ARBA00022989"/>
    </source>
</evidence>
<dbReference type="SMART" id="SM00044">
    <property type="entry name" value="CYCc"/>
    <property type="match status" value="1"/>
</dbReference>
<dbReference type="PROSITE" id="PS00452">
    <property type="entry name" value="GUANYLATE_CYCLASE_1"/>
    <property type="match status" value="1"/>
</dbReference>
<dbReference type="InterPro" id="IPR029787">
    <property type="entry name" value="Nucleotide_cyclase"/>
</dbReference>
<evidence type="ECO:0000313" key="10">
    <source>
        <dbReference type="EMBL" id="MBK0391305.1"/>
    </source>
</evidence>
<keyword evidence="5 8" id="KW-0472">Membrane</keyword>
<dbReference type="GO" id="GO:0009190">
    <property type="term" value="P:cyclic nucleotide biosynthetic process"/>
    <property type="evidence" value="ECO:0007669"/>
    <property type="project" value="InterPro"/>
</dbReference>
<keyword evidence="6 7" id="KW-0456">Lyase</keyword>
<dbReference type="PANTHER" id="PTHR11920">
    <property type="entry name" value="GUANYLYL CYCLASE"/>
    <property type="match status" value="1"/>
</dbReference>
<protein>
    <recommendedName>
        <fullName evidence="9">Guanylate cyclase domain-containing protein</fullName>
    </recommendedName>
</protein>
<dbReference type="AlphaFoldDB" id="A0A934PX87"/>
<keyword evidence="11" id="KW-1185">Reference proteome</keyword>
<proteinExistence type="inferred from homology"/>
<evidence type="ECO:0000313" key="11">
    <source>
        <dbReference type="Proteomes" id="UP000617041"/>
    </source>
</evidence>
<dbReference type="SUPFAM" id="SSF55073">
    <property type="entry name" value="Nucleotide cyclase"/>
    <property type="match status" value="1"/>
</dbReference>
<sequence>MDEAAFRRWLAHKSWAASVRYCKGVALLLPAASLATDWPLVQRGADSLGWLLAWQLTSFTVCLAVIALDRWWPAIRGREAALYTFCTLFIGQCAWIGIVDGHWRGDYSIFAAGLTFGAAVVGTPVRMRQPLYAATLLALAIPVWHREGGDAALVAAALVNPFCVVVLCLWLDRVTFSRDVALWQQTQRALAERERADDLLHNVLPRTVAEELKRERRIRARKCEQLGVLFADIAGFTQYANRLPPDALVLMLDEIFTGFDDLVERHGVEKIKTIGDAYMAVAEHRIDALCALALDLRRSLDAYNARNGTQLAMRIGLHVGPAVAGVLGTKRFLYDVWGDTVNIASRVESAGRAGSIHATHAVAETVQAGFRFIPRGEVELQGRGHMRTYWLEDPVPVPQATAPREPACA</sequence>
<evidence type="ECO:0000256" key="6">
    <source>
        <dbReference type="ARBA" id="ARBA00023239"/>
    </source>
</evidence>
<comment type="similarity">
    <text evidence="7">Belongs to the adenylyl cyclase class-4/guanylyl cyclase family.</text>
</comment>
<reference evidence="10" key="1">
    <citation type="submission" date="2020-12" db="EMBL/GenBank/DDBJ databases">
        <title>Ramlibacter sp. nov., isolated from a freshwater alga, Cryptomonas.</title>
        <authorList>
            <person name="Kim H.M."/>
            <person name="Jeon C.O."/>
        </authorList>
    </citation>
    <scope>NUCLEOTIDE SEQUENCE</scope>
    <source>
        <strain evidence="10">CrO1</strain>
    </source>
</reference>
<dbReference type="EMBL" id="JAEDAO010000001">
    <property type="protein sequence ID" value="MBK0391305.1"/>
    <property type="molecule type" value="Genomic_DNA"/>
</dbReference>
<feature type="transmembrane region" description="Helical" evidence="8">
    <location>
        <begin position="151"/>
        <end position="171"/>
    </location>
</feature>
<dbReference type="CDD" id="cd07302">
    <property type="entry name" value="CHD"/>
    <property type="match status" value="1"/>
</dbReference>
<dbReference type="Proteomes" id="UP000617041">
    <property type="component" value="Unassembled WGS sequence"/>
</dbReference>
<dbReference type="InterPro" id="IPR018297">
    <property type="entry name" value="A/G_cyclase_CS"/>
</dbReference>
<organism evidence="10 11">
    <name type="scientific">Ramlibacter algicola</name>
    <dbReference type="NCBI Taxonomy" id="2795217"/>
    <lineage>
        <taxon>Bacteria</taxon>
        <taxon>Pseudomonadati</taxon>
        <taxon>Pseudomonadota</taxon>
        <taxon>Betaproteobacteria</taxon>
        <taxon>Burkholderiales</taxon>
        <taxon>Comamonadaceae</taxon>
        <taxon>Ramlibacter</taxon>
    </lineage>
</organism>
<evidence type="ECO:0000256" key="7">
    <source>
        <dbReference type="RuleBase" id="RU000405"/>
    </source>
</evidence>
<keyword evidence="2 8" id="KW-0812">Transmembrane</keyword>
<evidence type="ECO:0000256" key="3">
    <source>
        <dbReference type="ARBA" id="ARBA00022741"/>
    </source>
</evidence>
<keyword evidence="4 8" id="KW-1133">Transmembrane helix</keyword>
<feature type="domain" description="Guanylate cyclase" evidence="9">
    <location>
        <begin position="227"/>
        <end position="348"/>
    </location>
</feature>
<evidence type="ECO:0000256" key="2">
    <source>
        <dbReference type="ARBA" id="ARBA00022692"/>
    </source>
</evidence>
<gene>
    <name evidence="10" type="ORF">I8E28_01760</name>
</gene>
<feature type="transmembrane region" description="Helical" evidence="8">
    <location>
        <begin position="21"/>
        <end position="41"/>
    </location>
</feature>
<dbReference type="GO" id="GO:0016020">
    <property type="term" value="C:membrane"/>
    <property type="evidence" value="ECO:0007669"/>
    <property type="project" value="UniProtKB-SubCell"/>
</dbReference>
<keyword evidence="3" id="KW-0547">Nucleotide-binding</keyword>
<dbReference type="Pfam" id="PF00211">
    <property type="entry name" value="Guanylate_cyc"/>
    <property type="match status" value="1"/>
</dbReference>
<evidence type="ECO:0000259" key="9">
    <source>
        <dbReference type="PROSITE" id="PS50125"/>
    </source>
</evidence>
<dbReference type="GO" id="GO:0004016">
    <property type="term" value="F:adenylate cyclase activity"/>
    <property type="evidence" value="ECO:0007669"/>
    <property type="project" value="UniProtKB-ARBA"/>
</dbReference>
<feature type="transmembrane region" description="Helical" evidence="8">
    <location>
        <begin position="80"/>
        <end position="99"/>
    </location>
</feature>
<comment type="caution">
    <text evidence="10">The sequence shown here is derived from an EMBL/GenBank/DDBJ whole genome shotgun (WGS) entry which is preliminary data.</text>
</comment>
<dbReference type="InterPro" id="IPR001054">
    <property type="entry name" value="A/G_cyclase"/>
</dbReference>
<accession>A0A934PX87</accession>
<dbReference type="PROSITE" id="PS50125">
    <property type="entry name" value="GUANYLATE_CYCLASE_2"/>
    <property type="match status" value="1"/>
</dbReference>